<feature type="compositionally biased region" description="Basic residues" evidence="1">
    <location>
        <begin position="42"/>
        <end position="60"/>
    </location>
</feature>
<feature type="region of interest" description="Disordered" evidence="1">
    <location>
        <begin position="41"/>
        <end position="88"/>
    </location>
</feature>
<dbReference type="OrthoDB" id="6624682at2759"/>
<sequence>MISVVSPSRTRPSSVLLPIYRTGSASGSSTTSSGISEVAAALRRRQKKPHALRMPQKKRVGTTDSLLEAAGLDSSDSGQRSPFAPATPISYLSMPSVNAFPR</sequence>
<dbReference type="AlphaFoldDB" id="A0A8S4R6B7"/>
<evidence type="ECO:0000313" key="2">
    <source>
        <dbReference type="EMBL" id="CAH2232018.1"/>
    </source>
</evidence>
<dbReference type="EMBL" id="CAKXAJ010024862">
    <property type="protein sequence ID" value="CAH2232018.1"/>
    <property type="molecule type" value="Genomic_DNA"/>
</dbReference>
<keyword evidence="3" id="KW-1185">Reference proteome</keyword>
<reference evidence="2" key="1">
    <citation type="submission" date="2022-03" db="EMBL/GenBank/DDBJ databases">
        <authorList>
            <person name="Lindestad O."/>
        </authorList>
    </citation>
    <scope>NUCLEOTIDE SEQUENCE</scope>
</reference>
<name>A0A8S4R6B7_9NEOP</name>
<evidence type="ECO:0000256" key="1">
    <source>
        <dbReference type="SAM" id="MobiDB-lite"/>
    </source>
</evidence>
<gene>
    <name evidence="2" type="primary">jg7475</name>
    <name evidence="2" type="ORF">PAEG_LOCUS10366</name>
</gene>
<accession>A0A8S4R6B7</accession>
<evidence type="ECO:0000313" key="3">
    <source>
        <dbReference type="Proteomes" id="UP000838756"/>
    </source>
</evidence>
<organism evidence="2 3">
    <name type="scientific">Pararge aegeria aegeria</name>
    <dbReference type="NCBI Taxonomy" id="348720"/>
    <lineage>
        <taxon>Eukaryota</taxon>
        <taxon>Metazoa</taxon>
        <taxon>Ecdysozoa</taxon>
        <taxon>Arthropoda</taxon>
        <taxon>Hexapoda</taxon>
        <taxon>Insecta</taxon>
        <taxon>Pterygota</taxon>
        <taxon>Neoptera</taxon>
        <taxon>Endopterygota</taxon>
        <taxon>Lepidoptera</taxon>
        <taxon>Glossata</taxon>
        <taxon>Ditrysia</taxon>
        <taxon>Papilionoidea</taxon>
        <taxon>Nymphalidae</taxon>
        <taxon>Satyrinae</taxon>
        <taxon>Satyrini</taxon>
        <taxon>Parargina</taxon>
        <taxon>Pararge</taxon>
    </lineage>
</organism>
<protein>
    <submittedName>
        <fullName evidence="2">Jg7475 protein</fullName>
    </submittedName>
</protein>
<dbReference type="Proteomes" id="UP000838756">
    <property type="component" value="Unassembled WGS sequence"/>
</dbReference>
<proteinExistence type="predicted"/>
<comment type="caution">
    <text evidence="2">The sequence shown here is derived from an EMBL/GenBank/DDBJ whole genome shotgun (WGS) entry which is preliminary data.</text>
</comment>